<sequence>MCERKAVFVIQCFKIFEIFYLDITAVVIPFTFQFTDTQPLIPKETDNGKPNDNAANEISPEIREVINLINHVTIMSVPAIYSLYTNMIPPGSLPTSPRQRKKLFRMKRARKKSVKFRIFCKELQFFSSQLRRLKSVIPETDIEDSLRIFQNRNYILNDLHNKINLTLTEFSEYKWFPKIFKTTEVKTNPFPLKTLTNTISKDTEFFNSITYFLKYSGDEVREMAKPKRKKITFS</sequence>
<keyword evidence="2" id="KW-1185">Reference proteome</keyword>
<gene>
    <name evidence="1" type="ORF">ABEB36_000341</name>
</gene>
<evidence type="ECO:0000313" key="2">
    <source>
        <dbReference type="Proteomes" id="UP001566132"/>
    </source>
</evidence>
<proteinExistence type="predicted"/>
<reference evidence="1 2" key="1">
    <citation type="submission" date="2024-05" db="EMBL/GenBank/DDBJ databases">
        <title>Genetic variation in Jamaican populations of the coffee berry borer (Hypothenemus hampei).</title>
        <authorList>
            <person name="Errbii M."/>
            <person name="Myrie A."/>
        </authorList>
    </citation>
    <scope>NUCLEOTIDE SEQUENCE [LARGE SCALE GENOMIC DNA]</scope>
    <source>
        <strain evidence="1">JA-Hopewell-2020-01-JO</strain>
        <tissue evidence="1">Whole body</tissue>
    </source>
</reference>
<organism evidence="1 2">
    <name type="scientific">Hypothenemus hampei</name>
    <name type="common">Coffee berry borer</name>
    <dbReference type="NCBI Taxonomy" id="57062"/>
    <lineage>
        <taxon>Eukaryota</taxon>
        <taxon>Metazoa</taxon>
        <taxon>Ecdysozoa</taxon>
        <taxon>Arthropoda</taxon>
        <taxon>Hexapoda</taxon>
        <taxon>Insecta</taxon>
        <taxon>Pterygota</taxon>
        <taxon>Neoptera</taxon>
        <taxon>Endopterygota</taxon>
        <taxon>Coleoptera</taxon>
        <taxon>Polyphaga</taxon>
        <taxon>Cucujiformia</taxon>
        <taxon>Curculionidae</taxon>
        <taxon>Scolytinae</taxon>
        <taxon>Hypothenemus</taxon>
    </lineage>
</organism>
<accession>A0ABD1FEJ1</accession>
<evidence type="ECO:0000313" key="1">
    <source>
        <dbReference type="EMBL" id="KAL1516423.1"/>
    </source>
</evidence>
<name>A0ABD1FEJ1_HYPHA</name>
<dbReference type="AlphaFoldDB" id="A0ABD1FEJ1"/>
<dbReference type="Proteomes" id="UP001566132">
    <property type="component" value="Unassembled WGS sequence"/>
</dbReference>
<protein>
    <submittedName>
        <fullName evidence="1">Uncharacterized protein</fullName>
    </submittedName>
</protein>
<dbReference type="EMBL" id="JBDJPC010000001">
    <property type="protein sequence ID" value="KAL1516423.1"/>
    <property type="molecule type" value="Genomic_DNA"/>
</dbReference>
<comment type="caution">
    <text evidence="1">The sequence shown here is derived from an EMBL/GenBank/DDBJ whole genome shotgun (WGS) entry which is preliminary data.</text>
</comment>